<evidence type="ECO:0000313" key="5">
    <source>
        <dbReference type="Proteomes" id="UP000325313"/>
    </source>
</evidence>
<organism evidence="3 5">
    <name type="scientific">Puccinia graminis f. sp. tritici</name>
    <dbReference type="NCBI Taxonomy" id="56615"/>
    <lineage>
        <taxon>Eukaryota</taxon>
        <taxon>Fungi</taxon>
        <taxon>Dikarya</taxon>
        <taxon>Basidiomycota</taxon>
        <taxon>Pucciniomycotina</taxon>
        <taxon>Pucciniomycetes</taxon>
        <taxon>Pucciniales</taxon>
        <taxon>Pucciniaceae</taxon>
        <taxon>Puccinia</taxon>
    </lineage>
</organism>
<feature type="region of interest" description="Disordered" evidence="1">
    <location>
        <begin position="24"/>
        <end position="59"/>
    </location>
</feature>
<protein>
    <submittedName>
        <fullName evidence="3">Uncharacterized protein</fullName>
    </submittedName>
</protein>
<dbReference type="AlphaFoldDB" id="A0A5B0RV24"/>
<dbReference type="EMBL" id="VDEP01000137">
    <property type="protein sequence ID" value="KAA1129248.1"/>
    <property type="molecule type" value="Genomic_DNA"/>
</dbReference>
<keyword evidence="4" id="KW-1185">Reference proteome</keyword>
<comment type="caution">
    <text evidence="3">The sequence shown here is derived from an EMBL/GenBank/DDBJ whole genome shotgun (WGS) entry which is preliminary data.</text>
</comment>
<sequence>MPAAIIEKPSQTAKKPKLTFQLTLISPTQPPPPKKLCSQWPNSPVRPLQYPGGYQQHDS</sequence>
<reference evidence="4 5" key="1">
    <citation type="submission" date="2019-05" db="EMBL/GenBank/DDBJ databases">
        <title>Emergence of the Ug99 lineage of the wheat stem rust pathogen through somatic hybridization.</title>
        <authorList>
            <person name="Li F."/>
            <person name="Upadhyaya N.M."/>
            <person name="Sperschneider J."/>
            <person name="Matny O."/>
            <person name="Nguyen-Phuc H."/>
            <person name="Mago R."/>
            <person name="Raley C."/>
            <person name="Miller M.E."/>
            <person name="Silverstein K.A.T."/>
            <person name="Henningsen E."/>
            <person name="Hirsch C.D."/>
            <person name="Visser B."/>
            <person name="Pretorius Z.A."/>
            <person name="Steffenson B.J."/>
            <person name="Schwessinger B."/>
            <person name="Dodds P.N."/>
            <person name="Figueroa M."/>
        </authorList>
    </citation>
    <scope>NUCLEOTIDE SEQUENCE [LARGE SCALE GENOMIC DNA]</scope>
    <source>
        <strain evidence="2">21-0</strain>
        <strain evidence="3 5">Ug99</strain>
    </source>
</reference>
<evidence type="ECO:0000313" key="2">
    <source>
        <dbReference type="EMBL" id="KAA1086811.1"/>
    </source>
</evidence>
<evidence type="ECO:0000313" key="4">
    <source>
        <dbReference type="Proteomes" id="UP000324748"/>
    </source>
</evidence>
<dbReference type="Proteomes" id="UP000325313">
    <property type="component" value="Unassembled WGS sequence"/>
</dbReference>
<accession>A0A5B0RV24</accession>
<evidence type="ECO:0000313" key="3">
    <source>
        <dbReference type="EMBL" id="KAA1129248.1"/>
    </source>
</evidence>
<gene>
    <name evidence="2" type="ORF">PGT21_012575</name>
    <name evidence="3" type="ORF">PGTUg99_019825</name>
</gene>
<dbReference type="EMBL" id="VSWC01000105">
    <property type="protein sequence ID" value="KAA1086811.1"/>
    <property type="molecule type" value="Genomic_DNA"/>
</dbReference>
<evidence type="ECO:0000256" key="1">
    <source>
        <dbReference type="SAM" id="MobiDB-lite"/>
    </source>
</evidence>
<proteinExistence type="predicted"/>
<name>A0A5B0RV24_PUCGR</name>
<dbReference type="Proteomes" id="UP000324748">
    <property type="component" value="Unassembled WGS sequence"/>
</dbReference>